<protein>
    <recommendedName>
        <fullName evidence="3">Sulfotransferase family protein</fullName>
    </recommendedName>
</protein>
<dbReference type="STRING" id="529704.SAMN02927913_0639"/>
<gene>
    <name evidence="1" type="ORF">SAMN04487997_0723</name>
</gene>
<dbReference type="Proteomes" id="UP000199420">
    <property type="component" value="Unassembled WGS sequence"/>
</dbReference>
<evidence type="ECO:0008006" key="3">
    <source>
        <dbReference type="Google" id="ProtNLM"/>
    </source>
</evidence>
<sequence length="301" mass="34205">MIIHPGFIKTGTTSLQDFLFFVHPQIHAFGHPHRSASDARISQALRRIEGFDDDPQALHRLLATALAACPGDRLPVLSDETLTADPHLTASIARRLHQHFPQARILFTLRRQDDMIRSFYGRHGRVLFNVPAPYRDRHVRFEAWLEHAYRNRPAGVLGVADYRRTIDIYRTLFGEERIAIVLLEQRSADQQAFADRLSAILGIDAATTRQLLGDQRTHGQETGRYVLYDRLRKRFPAAGRVAAHLPAGVRALGGGFLKRGDTQRVEFPPGWPERLGDLYREGNRKLAEQYGLPLREHGYAV</sequence>
<dbReference type="Gene3D" id="3.40.50.300">
    <property type="entry name" value="P-loop containing nucleotide triphosphate hydrolases"/>
    <property type="match status" value="1"/>
</dbReference>
<accession>A0A1H6QZV4</accession>
<dbReference type="RefSeq" id="WP_091333524.1">
    <property type="nucleotide sequence ID" value="NZ_FNYC01000001.1"/>
</dbReference>
<proteinExistence type="predicted"/>
<reference evidence="1 2" key="1">
    <citation type="submission" date="2016-10" db="EMBL/GenBank/DDBJ databases">
        <authorList>
            <person name="de Groot N.N."/>
        </authorList>
    </citation>
    <scope>NUCLEOTIDE SEQUENCE [LARGE SCALE GENOMIC DNA]</scope>
    <source>
        <strain evidence="1 2">DSM 26515</strain>
    </source>
</reference>
<dbReference type="AlphaFoldDB" id="A0A1H6QZV4"/>
<name>A0A1H6QZV4_9GAMM</name>
<evidence type="ECO:0000313" key="1">
    <source>
        <dbReference type="EMBL" id="SEI44980.1"/>
    </source>
</evidence>
<dbReference type="OrthoDB" id="7065883at2"/>
<evidence type="ECO:0000313" key="2">
    <source>
        <dbReference type="Proteomes" id="UP000199420"/>
    </source>
</evidence>
<dbReference type="InterPro" id="IPR027417">
    <property type="entry name" value="P-loop_NTPase"/>
</dbReference>
<dbReference type="SUPFAM" id="SSF52540">
    <property type="entry name" value="P-loop containing nucleoside triphosphate hydrolases"/>
    <property type="match status" value="1"/>
</dbReference>
<dbReference type="EMBL" id="FNYC01000001">
    <property type="protein sequence ID" value="SEI44980.1"/>
    <property type="molecule type" value="Genomic_DNA"/>
</dbReference>
<keyword evidence="2" id="KW-1185">Reference proteome</keyword>
<organism evidence="1 2">
    <name type="scientific">Frateuria terrea</name>
    <dbReference type="NCBI Taxonomy" id="529704"/>
    <lineage>
        <taxon>Bacteria</taxon>
        <taxon>Pseudomonadati</taxon>
        <taxon>Pseudomonadota</taxon>
        <taxon>Gammaproteobacteria</taxon>
        <taxon>Lysobacterales</taxon>
        <taxon>Rhodanobacteraceae</taxon>
        <taxon>Frateuria</taxon>
    </lineage>
</organism>